<name>A0A813DBJ8_POLGL</name>
<keyword evidence="5" id="KW-1185">Reference proteome</keyword>
<feature type="region of interest" description="Disordered" evidence="2">
    <location>
        <begin position="193"/>
        <end position="245"/>
    </location>
</feature>
<dbReference type="EMBL" id="CAJNNV010001878">
    <property type="protein sequence ID" value="CAE8586028.1"/>
    <property type="molecule type" value="Genomic_DNA"/>
</dbReference>
<feature type="compositionally biased region" description="Basic and acidic residues" evidence="2">
    <location>
        <begin position="160"/>
        <end position="170"/>
    </location>
</feature>
<dbReference type="AlphaFoldDB" id="A0A813DBJ8"/>
<evidence type="ECO:0000313" key="5">
    <source>
        <dbReference type="Proteomes" id="UP000654075"/>
    </source>
</evidence>
<dbReference type="OrthoDB" id="26525at2759"/>
<dbReference type="InterPro" id="IPR018247">
    <property type="entry name" value="EF_Hand_1_Ca_BS"/>
</dbReference>
<organism evidence="4 5">
    <name type="scientific">Polarella glacialis</name>
    <name type="common">Dinoflagellate</name>
    <dbReference type="NCBI Taxonomy" id="89957"/>
    <lineage>
        <taxon>Eukaryota</taxon>
        <taxon>Sar</taxon>
        <taxon>Alveolata</taxon>
        <taxon>Dinophyceae</taxon>
        <taxon>Suessiales</taxon>
        <taxon>Suessiaceae</taxon>
        <taxon>Polarella</taxon>
    </lineage>
</organism>
<proteinExistence type="predicted"/>
<evidence type="ECO:0000256" key="1">
    <source>
        <dbReference type="ARBA" id="ARBA00022837"/>
    </source>
</evidence>
<dbReference type="PANTHER" id="PTHR23064">
    <property type="entry name" value="TROPONIN"/>
    <property type="match status" value="1"/>
</dbReference>
<dbReference type="CDD" id="cd00051">
    <property type="entry name" value="EFh"/>
    <property type="match status" value="1"/>
</dbReference>
<dbReference type="PROSITE" id="PS00018">
    <property type="entry name" value="EF_HAND_1"/>
    <property type="match status" value="3"/>
</dbReference>
<feature type="domain" description="EF-hand" evidence="3">
    <location>
        <begin position="536"/>
        <end position="571"/>
    </location>
</feature>
<dbReference type="GO" id="GO:0005509">
    <property type="term" value="F:calcium ion binding"/>
    <property type="evidence" value="ECO:0007669"/>
    <property type="project" value="InterPro"/>
</dbReference>
<feature type="region of interest" description="Disordered" evidence="2">
    <location>
        <begin position="464"/>
        <end position="484"/>
    </location>
</feature>
<feature type="region of interest" description="Disordered" evidence="2">
    <location>
        <begin position="134"/>
        <end position="179"/>
    </location>
</feature>
<accession>A0A813DBJ8</accession>
<feature type="compositionally biased region" description="Polar residues" evidence="2">
    <location>
        <begin position="194"/>
        <end position="205"/>
    </location>
</feature>
<dbReference type="InterPro" id="IPR011992">
    <property type="entry name" value="EF-hand-dom_pair"/>
</dbReference>
<dbReference type="SMART" id="SM00054">
    <property type="entry name" value="EFh"/>
    <property type="match status" value="2"/>
</dbReference>
<sequence length="1018" mass="113093">MDKPFGGTFLNHRSVDMPVILPAVRQVSVENRADSRDAARRVGVGRKGSKTLEVPGVLQVEVSSPKSDCALTQSRQSRKGSKDLQILQKLYSGSSETGLLETARSCDRSETAFSQTARNWQAVGVVTAARRWQGSRKGSKDLQVPQERHVVNSETGSETARSRTCSERSETAFSQTARNWQGKRQGSRCLVNRMGSNRSQGSGETVETGLPETATRRCSPDVSVPTVPSRTPGYRRTCSGQDVSVPRVPSRIPSYRRTCSGPDVSVPSVPSRIPSYRRTCSGPDVSVPSVPSRTPSYRMNHSDCGETALQEKAMSREVSDYLPEVVGIISVSRSEGIETETGVPWSGRVSDYLPEVVGIIYVNRSEGIETETGVPWSGRVSHDLPEMACIISVQASECSETETGVPWSGRVSHDPPEMACIISVQPGEGSEIGLPETATRRKCSPDVAVPEVKRDRRLFRRSNCSTDLSQPSTSRHRRDRIKTSVTKPKTASVAELAQARSRDFIEAWFKSWDLDGSGKIDQHEFKRILNNLSLAWDEEEFMAMMESIDSNHDGEVDLKEFADWVTDPSSTKTVSLDGWLGKVNLAELLQPLFVCFNQSGNDGFISKDDFLRAYQITTYCLKIHPDGKDELHHRNAEEEFYAADKDSTQAITFHEFTDWQELLLKDSGIPNSHLPRLVEELAEALTIVLDVLNWDEKGMPINRSDNVLQSSTEKLAALSRELYAANKQLLLQSFQTDEVVVEEVDPDCGPNHSWCPLPQNALQVLLRKCAEENGLLVPSSQTPHPPSHAPPVSSSSAPSRRELFNMARRSTSLRHCDSLAFGQVMLISPDSDRRQSEPASRWYAWLARSNKEGKKDDLFYVLETSHGNLVWNRCGGSQIEQKFKAQPSDLQLFALLATQRLVSLSSTEDQLCWERVQEALTNAVGMNVISEEGLLSYNSSFRAQAKQNLFENNEIHELLEMSDPSKRLADAVTLHLEELKLSPHEVIAGLAEMEVLAVSEEAWAQIAQHELEFSLQCS</sequence>
<dbReference type="InterPro" id="IPR052591">
    <property type="entry name" value="CML21-like"/>
</dbReference>
<feature type="region of interest" description="Disordered" evidence="2">
    <location>
        <begin position="776"/>
        <end position="799"/>
    </location>
</feature>
<dbReference type="PROSITE" id="PS50222">
    <property type="entry name" value="EF_HAND_2"/>
    <property type="match status" value="2"/>
</dbReference>
<feature type="domain" description="EF-hand" evidence="3">
    <location>
        <begin position="500"/>
        <end position="535"/>
    </location>
</feature>
<evidence type="ECO:0000259" key="3">
    <source>
        <dbReference type="PROSITE" id="PS50222"/>
    </source>
</evidence>
<feature type="compositionally biased region" description="Polar residues" evidence="2">
    <location>
        <begin position="464"/>
        <end position="473"/>
    </location>
</feature>
<dbReference type="Proteomes" id="UP000654075">
    <property type="component" value="Unassembled WGS sequence"/>
</dbReference>
<dbReference type="InterPro" id="IPR002048">
    <property type="entry name" value="EF_hand_dom"/>
</dbReference>
<gene>
    <name evidence="4" type="ORF">PGLA1383_LOCUS4926</name>
</gene>
<reference evidence="4" key="1">
    <citation type="submission" date="2021-02" db="EMBL/GenBank/DDBJ databases">
        <authorList>
            <person name="Dougan E. K."/>
            <person name="Rhodes N."/>
            <person name="Thang M."/>
            <person name="Chan C."/>
        </authorList>
    </citation>
    <scope>NUCLEOTIDE SEQUENCE</scope>
</reference>
<comment type="caution">
    <text evidence="4">The sequence shown here is derived from an EMBL/GenBank/DDBJ whole genome shotgun (WGS) entry which is preliminary data.</text>
</comment>
<evidence type="ECO:0000256" key="2">
    <source>
        <dbReference type="SAM" id="MobiDB-lite"/>
    </source>
</evidence>
<keyword evidence="1" id="KW-0106">Calcium</keyword>
<protein>
    <recommendedName>
        <fullName evidence="3">EF-hand domain-containing protein</fullName>
    </recommendedName>
</protein>
<dbReference type="Pfam" id="PF13499">
    <property type="entry name" value="EF-hand_7"/>
    <property type="match status" value="1"/>
</dbReference>
<evidence type="ECO:0000313" key="4">
    <source>
        <dbReference type="EMBL" id="CAE8586028.1"/>
    </source>
</evidence>
<dbReference type="Gene3D" id="1.10.238.10">
    <property type="entry name" value="EF-hand"/>
    <property type="match status" value="1"/>
</dbReference>
<dbReference type="SUPFAM" id="SSF47473">
    <property type="entry name" value="EF-hand"/>
    <property type="match status" value="1"/>
</dbReference>